<protein>
    <submittedName>
        <fullName evidence="2">Uncharacterized protein</fullName>
    </submittedName>
</protein>
<feature type="compositionally biased region" description="Gly residues" evidence="1">
    <location>
        <begin position="26"/>
        <end position="37"/>
    </location>
</feature>
<comment type="caution">
    <text evidence="2">The sequence shown here is derived from an EMBL/GenBank/DDBJ whole genome shotgun (WGS) entry which is preliminary data.</text>
</comment>
<organism evidence="2 3">
    <name type="scientific">Actinopolymorpha pittospori</name>
    <dbReference type="NCBI Taxonomy" id="648752"/>
    <lineage>
        <taxon>Bacteria</taxon>
        <taxon>Bacillati</taxon>
        <taxon>Actinomycetota</taxon>
        <taxon>Actinomycetes</taxon>
        <taxon>Propionibacteriales</taxon>
        <taxon>Actinopolymorphaceae</taxon>
        <taxon>Actinopolymorpha</taxon>
    </lineage>
</organism>
<dbReference type="AlphaFoldDB" id="A0A927RD44"/>
<feature type="compositionally biased region" description="Low complexity" evidence="1">
    <location>
        <begin position="301"/>
        <end position="320"/>
    </location>
</feature>
<feature type="compositionally biased region" description="Low complexity" evidence="1">
    <location>
        <begin position="338"/>
        <end position="348"/>
    </location>
</feature>
<proteinExistence type="predicted"/>
<dbReference type="Proteomes" id="UP000638648">
    <property type="component" value="Unassembled WGS sequence"/>
</dbReference>
<accession>A0A927RD44</accession>
<dbReference type="EMBL" id="JADBEM010000001">
    <property type="protein sequence ID" value="MBE1611957.1"/>
    <property type="molecule type" value="Genomic_DNA"/>
</dbReference>
<dbReference type="RefSeq" id="WP_192755090.1">
    <property type="nucleotide sequence ID" value="NZ_JADBEM010000001.1"/>
</dbReference>
<reference evidence="2" key="1">
    <citation type="submission" date="2020-10" db="EMBL/GenBank/DDBJ databases">
        <title>Sequencing the genomes of 1000 actinobacteria strains.</title>
        <authorList>
            <person name="Klenk H.-P."/>
        </authorList>
    </citation>
    <scope>NUCLEOTIDE SEQUENCE</scope>
    <source>
        <strain evidence="2">DSM 45354</strain>
    </source>
</reference>
<feature type="region of interest" description="Disordered" evidence="1">
    <location>
        <begin position="220"/>
        <end position="262"/>
    </location>
</feature>
<name>A0A927RD44_9ACTN</name>
<evidence type="ECO:0000313" key="2">
    <source>
        <dbReference type="EMBL" id="MBE1611957.1"/>
    </source>
</evidence>
<sequence length="348" mass="31738">MAAPYRGAGGWKSFEDQGTSGVRTVGTGGSGVRGGTVGSQVGSGPGSLGPGMVGVGDGVVGVGDGVPGGVVGGGVVGGGVVGGGVVGGGVVGGGVVGGGVVGGGVVGGGVVGGGVVGGGVPGGVVGGGVPGGVVGGGVCGGRGVWDGVPVGDAVGGGVWVTVGVGRAVCGGAGGAVSGPVVPGLSVTGCDVWGGASEVVSPGTGTEGSCVVAGTAGAPAARSVSEPDAEAGEAALSGPAVDPPVPDRATRGTTGVEVGSRGTRAAVPRAVRSAASVAPAWVEVPVPWPDASRGAGPKRYQPAPVAATPTATTLDTTEAITNVGRGRRCRPAGRHRSARSASSPSSLFS</sequence>
<keyword evidence="3" id="KW-1185">Reference proteome</keyword>
<feature type="region of interest" description="Disordered" evidence="1">
    <location>
        <begin position="1"/>
        <end position="37"/>
    </location>
</feature>
<evidence type="ECO:0000256" key="1">
    <source>
        <dbReference type="SAM" id="MobiDB-lite"/>
    </source>
</evidence>
<evidence type="ECO:0000313" key="3">
    <source>
        <dbReference type="Proteomes" id="UP000638648"/>
    </source>
</evidence>
<gene>
    <name evidence="2" type="ORF">HEB94_008805</name>
</gene>
<feature type="region of interest" description="Disordered" evidence="1">
    <location>
        <begin position="291"/>
        <end position="348"/>
    </location>
</feature>
<feature type="compositionally biased region" description="Basic residues" evidence="1">
    <location>
        <begin position="324"/>
        <end position="337"/>
    </location>
</feature>